<keyword evidence="2" id="KW-1185">Reference proteome</keyword>
<protein>
    <submittedName>
        <fullName evidence="3">Tr-type G domain-containing protein</fullName>
    </submittedName>
</protein>
<sequence>MDCPHIMRNIAIAGHLHHGKIPNIIIFSHICCFKVKYGFSLGHVNFSDEMTAAYRLADGVVIVVDAHEGVMMNTERSIRHAVQERLPITLCVNKIDRLILELKLPPADAYYKLRLVIDQVNGLLQTFSEDDSTILSPLFENVIFASGRYNVCFSLISFAKIYATQYGYLDAHEFACRLWGDIYFDKTTRRFSKKPANGNAQRTFVEFILEPLYKIFSQLNKRG</sequence>
<dbReference type="GO" id="GO:0005525">
    <property type="term" value="F:GTP binding"/>
    <property type="evidence" value="ECO:0007669"/>
    <property type="project" value="InterPro"/>
</dbReference>
<reference evidence="3" key="1">
    <citation type="submission" date="2016-11" db="UniProtKB">
        <authorList>
            <consortium name="WormBaseParasite"/>
        </authorList>
    </citation>
    <scope>IDENTIFICATION</scope>
</reference>
<dbReference type="PANTHER" id="PTHR42908:SF6">
    <property type="entry name" value="116 KDA U5 SMALL NUCLEAR RIBONUCLEOPROTEIN COMPONENT"/>
    <property type="match status" value="1"/>
</dbReference>
<dbReference type="GO" id="GO:0030623">
    <property type="term" value="F:U5 snRNA binding"/>
    <property type="evidence" value="ECO:0007669"/>
    <property type="project" value="TreeGrafter"/>
</dbReference>
<dbReference type="AlphaFoldDB" id="A0A1I7WST7"/>
<dbReference type="GO" id="GO:0005829">
    <property type="term" value="C:cytosol"/>
    <property type="evidence" value="ECO:0007669"/>
    <property type="project" value="TreeGrafter"/>
</dbReference>
<evidence type="ECO:0000313" key="2">
    <source>
        <dbReference type="Proteomes" id="UP000095283"/>
    </source>
</evidence>
<organism evidence="2 3">
    <name type="scientific">Heterorhabditis bacteriophora</name>
    <name type="common">Entomopathogenic nematode worm</name>
    <dbReference type="NCBI Taxonomy" id="37862"/>
    <lineage>
        <taxon>Eukaryota</taxon>
        <taxon>Metazoa</taxon>
        <taxon>Ecdysozoa</taxon>
        <taxon>Nematoda</taxon>
        <taxon>Chromadorea</taxon>
        <taxon>Rhabditida</taxon>
        <taxon>Rhabditina</taxon>
        <taxon>Rhabditomorpha</taxon>
        <taxon>Strongyloidea</taxon>
        <taxon>Heterorhabditidae</taxon>
        <taxon>Heterorhabditis</taxon>
    </lineage>
</organism>
<accession>A0A1I7WST7</accession>
<dbReference type="GO" id="GO:0003924">
    <property type="term" value="F:GTPase activity"/>
    <property type="evidence" value="ECO:0007669"/>
    <property type="project" value="InterPro"/>
</dbReference>
<dbReference type="InterPro" id="IPR027417">
    <property type="entry name" value="P-loop_NTPase"/>
</dbReference>
<evidence type="ECO:0000313" key="3">
    <source>
        <dbReference type="WBParaSite" id="Hba_08254"/>
    </source>
</evidence>
<proteinExistence type="predicted"/>
<dbReference type="GO" id="GO:0046540">
    <property type="term" value="C:U4/U6 x U5 tri-snRNP complex"/>
    <property type="evidence" value="ECO:0007669"/>
    <property type="project" value="TreeGrafter"/>
</dbReference>
<dbReference type="Gene3D" id="3.90.1430.10">
    <property type="entry name" value="Yeast translation eEF2 (G' domain)"/>
    <property type="match status" value="1"/>
</dbReference>
<dbReference type="Pfam" id="PF00009">
    <property type="entry name" value="GTP_EFTU"/>
    <property type="match status" value="1"/>
</dbReference>
<dbReference type="PANTHER" id="PTHR42908">
    <property type="entry name" value="TRANSLATION ELONGATION FACTOR-RELATED"/>
    <property type="match status" value="1"/>
</dbReference>
<dbReference type="SUPFAM" id="SSF52540">
    <property type="entry name" value="P-loop containing nucleoside triphosphate hydrolases"/>
    <property type="match status" value="1"/>
</dbReference>
<name>A0A1I7WST7_HETBA</name>
<dbReference type="WBParaSite" id="Hba_08254">
    <property type="protein sequence ID" value="Hba_08254"/>
    <property type="gene ID" value="Hba_08254"/>
</dbReference>
<evidence type="ECO:0000259" key="1">
    <source>
        <dbReference type="Pfam" id="PF00009"/>
    </source>
</evidence>
<dbReference type="Gene3D" id="3.40.50.300">
    <property type="entry name" value="P-loop containing nucleotide triphosphate hydrolases"/>
    <property type="match status" value="1"/>
</dbReference>
<dbReference type="GO" id="GO:0071007">
    <property type="term" value="C:U2-type catalytic step 2 spliceosome"/>
    <property type="evidence" value="ECO:0007669"/>
    <property type="project" value="TreeGrafter"/>
</dbReference>
<dbReference type="InterPro" id="IPR000795">
    <property type="entry name" value="T_Tr_GTP-bd_dom"/>
</dbReference>
<feature type="domain" description="Tr-type G" evidence="1">
    <location>
        <begin position="42"/>
        <end position="153"/>
    </location>
</feature>
<dbReference type="GO" id="GO:0000398">
    <property type="term" value="P:mRNA splicing, via spliceosome"/>
    <property type="evidence" value="ECO:0007669"/>
    <property type="project" value="TreeGrafter"/>
</dbReference>
<dbReference type="Proteomes" id="UP000095283">
    <property type="component" value="Unplaced"/>
</dbReference>